<gene>
    <name evidence="2" type="ORF">TGDOM2_363470</name>
</gene>
<reference evidence="2 3" key="1">
    <citation type="submission" date="2014-02" db="EMBL/GenBank/DDBJ databases">
        <authorList>
            <person name="Sibley D."/>
            <person name="Venepally P."/>
            <person name="Karamycheva S."/>
            <person name="Hadjithomas M."/>
            <person name="Khan A."/>
            <person name="Brunk B."/>
            <person name="Roos D."/>
            <person name="Caler E."/>
            <person name="Lorenzi H."/>
        </authorList>
    </citation>
    <scope>NUCLEOTIDE SEQUENCE [LARGE SCALE GENOMIC DNA]</scope>
    <source>
        <strain evidence="2 3">GAB2-2007-GAL-DOM2</strain>
    </source>
</reference>
<evidence type="ECO:0008006" key="4">
    <source>
        <dbReference type="Google" id="ProtNLM"/>
    </source>
</evidence>
<sequence length="149" mass="16433">MSCLLLSGVLSAFFERPFSLAVVQPLCLLCRVLCRSSLSPASPFLATLSLSAHACLAHQVPSTFRMANQCSFKFKMNPSSRLGSARTARTSGLEVDRHWTCCLRRHSMRTETLKKPSWATFPDSSSKNSLYAAGSMPSAINWRSLRSKS</sequence>
<name>A0A086KUL2_TOXGO</name>
<proteinExistence type="predicted"/>
<feature type="signal peptide" evidence="1">
    <location>
        <begin position="1"/>
        <end position="21"/>
    </location>
</feature>
<protein>
    <recommendedName>
        <fullName evidence="4">Secreted protein</fullName>
    </recommendedName>
</protein>
<dbReference type="EMBL" id="AHZU02000134">
    <property type="protein sequence ID" value="KFG48080.1"/>
    <property type="molecule type" value="Genomic_DNA"/>
</dbReference>
<keyword evidence="1" id="KW-0732">Signal</keyword>
<comment type="caution">
    <text evidence="2">The sequence shown here is derived from an EMBL/GenBank/DDBJ whole genome shotgun (WGS) entry which is preliminary data.</text>
</comment>
<feature type="chain" id="PRO_5001809647" description="Secreted protein" evidence="1">
    <location>
        <begin position="22"/>
        <end position="149"/>
    </location>
</feature>
<organism evidence="2 3">
    <name type="scientific">Toxoplasma gondii GAB2-2007-GAL-DOM2</name>
    <dbReference type="NCBI Taxonomy" id="1130820"/>
    <lineage>
        <taxon>Eukaryota</taxon>
        <taxon>Sar</taxon>
        <taxon>Alveolata</taxon>
        <taxon>Apicomplexa</taxon>
        <taxon>Conoidasida</taxon>
        <taxon>Coccidia</taxon>
        <taxon>Eucoccidiorida</taxon>
        <taxon>Eimeriorina</taxon>
        <taxon>Sarcocystidae</taxon>
        <taxon>Toxoplasma</taxon>
    </lineage>
</organism>
<accession>A0A086KUL2</accession>
<evidence type="ECO:0000313" key="2">
    <source>
        <dbReference type="EMBL" id="KFG48080.1"/>
    </source>
</evidence>
<dbReference type="AlphaFoldDB" id="A0A086KUL2"/>
<evidence type="ECO:0000256" key="1">
    <source>
        <dbReference type="SAM" id="SignalP"/>
    </source>
</evidence>
<evidence type="ECO:0000313" key="3">
    <source>
        <dbReference type="Proteomes" id="UP000028837"/>
    </source>
</evidence>
<dbReference type="Proteomes" id="UP000028837">
    <property type="component" value="Unassembled WGS sequence"/>
</dbReference>
<dbReference type="VEuPathDB" id="ToxoDB:TGDOM2_363470"/>